<dbReference type="EMBL" id="ML170233">
    <property type="protein sequence ID" value="TDL16888.1"/>
    <property type="molecule type" value="Genomic_DNA"/>
</dbReference>
<gene>
    <name evidence="3" type="ORF">BD410DRAFT_844064</name>
</gene>
<protein>
    <recommendedName>
        <fullName evidence="2">DUF7770 domain-containing protein</fullName>
    </recommendedName>
</protein>
<dbReference type="VEuPathDB" id="FungiDB:BD410DRAFT_844064"/>
<dbReference type="Pfam" id="PF24968">
    <property type="entry name" value="DUF7770"/>
    <property type="match status" value="1"/>
</dbReference>
<sequence length="261" mass="29514">MATEDSQLTEKERLAREKELARLAKAARVAHEKRLEKYLDGLGLNIVRFYIRGEYPGKTITSSDGTTRDIEYVKDKITGIVLAPLPQAGLVFEGKPLVHWRLHFCTSEAVEYGPSMAIDVVKPSATDKRYKFLWVCIQSKDYSQSNSVEEDDHLVININRGAGLTTLDLLLWIQEEAYHVYKMDEARSGCLARCCTILKAMQAQRWINHGADELKQAVIGTIENMRNRKIEGSDEPAYSVPKDGGIFKDRDGEVAEQYSNE</sequence>
<name>A0A4Y7PP41_9AGAM</name>
<accession>A0A4Y7PP41</accession>
<dbReference type="InterPro" id="IPR056672">
    <property type="entry name" value="DUF7770"/>
</dbReference>
<dbReference type="AlphaFoldDB" id="A0A4Y7PP41"/>
<reference evidence="3 4" key="1">
    <citation type="submission" date="2018-06" db="EMBL/GenBank/DDBJ databases">
        <title>A transcriptomic atlas of mushroom development highlights an independent origin of complex multicellularity.</title>
        <authorList>
            <consortium name="DOE Joint Genome Institute"/>
            <person name="Krizsan K."/>
            <person name="Almasi E."/>
            <person name="Merenyi Z."/>
            <person name="Sahu N."/>
            <person name="Viragh M."/>
            <person name="Koszo T."/>
            <person name="Mondo S."/>
            <person name="Kiss B."/>
            <person name="Balint B."/>
            <person name="Kues U."/>
            <person name="Barry K."/>
            <person name="Hegedus J.C."/>
            <person name="Henrissat B."/>
            <person name="Johnson J."/>
            <person name="Lipzen A."/>
            <person name="Ohm R."/>
            <person name="Nagy I."/>
            <person name="Pangilinan J."/>
            <person name="Yan J."/>
            <person name="Xiong Y."/>
            <person name="Grigoriev I.V."/>
            <person name="Hibbett D.S."/>
            <person name="Nagy L.G."/>
        </authorList>
    </citation>
    <scope>NUCLEOTIDE SEQUENCE [LARGE SCALE GENOMIC DNA]</scope>
    <source>
        <strain evidence="3 4">SZMC22713</strain>
    </source>
</reference>
<evidence type="ECO:0000256" key="1">
    <source>
        <dbReference type="SAM" id="MobiDB-lite"/>
    </source>
</evidence>
<evidence type="ECO:0000313" key="3">
    <source>
        <dbReference type="EMBL" id="TDL16888.1"/>
    </source>
</evidence>
<keyword evidence="4" id="KW-1185">Reference proteome</keyword>
<feature type="domain" description="DUF7770" evidence="2">
    <location>
        <begin position="96"/>
        <end position="218"/>
    </location>
</feature>
<evidence type="ECO:0000313" key="4">
    <source>
        <dbReference type="Proteomes" id="UP000294933"/>
    </source>
</evidence>
<feature type="region of interest" description="Disordered" evidence="1">
    <location>
        <begin position="230"/>
        <end position="261"/>
    </location>
</feature>
<evidence type="ECO:0000259" key="2">
    <source>
        <dbReference type="Pfam" id="PF24968"/>
    </source>
</evidence>
<organism evidence="3 4">
    <name type="scientific">Rickenella mellea</name>
    <dbReference type="NCBI Taxonomy" id="50990"/>
    <lineage>
        <taxon>Eukaryota</taxon>
        <taxon>Fungi</taxon>
        <taxon>Dikarya</taxon>
        <taxon>Basidiomycota</taxon>
        <taxon>Agaricomycotina</taxon>
        <taxon>Agaricomycetes</taxon>
        <taxon>Hymenochaetales</taxon>
        <taxon>Rickenellaceae</taxon>
        <taxon>Rickenella</taxon>
    </lineage>
</organism>
<proteinExistence type="predicted"/>
<dbReference type="Proteomes" id="UP000294933">
    <property type="component" value="Unassembled WGS sequence"/>
</dbReference>